<dbReference type="Proteomes" id="UP001064933">
    <property type="component" value="Chromosome"/>
</dbReference>
<protein>
    <recommendedName>
        <fullName evidence="3">Tetracyclin repressor-like C-terminal domain-containing protein</fullName>
    </recommendedName>
</protein>
<name>A0ABY6B4I1_9BURK</name>
<accession>A0ABY6B4I1</accession>
<sequence>MKAVLKRYFSGAHRDAPGVGCAMAALAVDAAREQGQLGATFSDGMAAYLRELAVNRLDGTVVEEPDAQDRARAIHTLSVMVGSMVLARASAVAAPALSEENLTTSLDALTRPSAT</sequence>
<proteinExistence type="predicted"/>
<dbReference type="InterPro" id="IPR036271">
    <property type="entry name" value="Tet_transcr_reg_TetR-rel_C_sf"/>
</dbReference>
<evidence type="ECO:0000313" key="1">
    <source>
        <dbReference type="EMBL" id="UXH80281.1"/>
    </source>
</evidence>
<organism evidence="1 2">
    <name type="scientific">Roseateles amylovorans</name>
    <dbReference type="NCBI Taxonomy" id="2978473"/>
    <lineage>
        <taxon>Bacteria</taxon>
        <taxon>Pseudomonadati</taxon>
        <taxon>Pseudomonadota</taxon>
        <taxon>Betaproteobacteria</taxon>
        <taxon>Burkholderiales</taxon>
        <taxon>Sphaerotilaceae</taxon>
        <taxon>Roseateles</taxon>
    </lineage>
</organism>
<evidence type="ECO:0008006" key="3">
    <source>
        <dbReference type="Google" id="ProtNLM"/>
    </source>
</evidence>
<dbReference type="SUPFAM" id="SSF48498">
    <property type="entry name" value="Tetracyclin repressor-like, C-terminal domain"/>
    <property type="match status" value="1"/>
</dbReference>
<dbReference type="RefSeq" id="WP_261760099.1">
    <property type="nucleotide sequence ID" value="NZ_CP104562.2"/>
</dbReference>
<reference evidence="1" key="1">
    <citation type="submission" date="2022-10" db="EMBL/GenBank/DDBJ databases">
        <title>Characterization and whole genome sequencing of a new Roseateles species, isolated from fresh water.</title>
        <authorList>
            <person name="Guliayeva D.Y."/>
            <person name="Akhremchuk A.E."/>
            <person name="Sikolenko M.A."/>
            <person name="Valentovich L.N."/>
            <person name="Sidarenka A.V."/>
        </authorList>
    </citation>
    <scope>NUCLEOTIDE SEQUENCE</scope>
    <source>
        <strain evidence="1">BIM B-1768</strain>
    </source>
</reference>
<dbReference type="EMBL" id="CP104562">
    <property type="protein sequence ID" value="UXH80281.1"/>
    <property type="molecule type" value="Genomic_DNA"/>
</dbReference>
<dbReference type="Gene3D" id="1.10.357.10">
    <property type="entry name" value="Tetracycline Repressor, domain 2"/>
    <property type="match status" value="1"/>
</dbReference>
<gene>
    <name evidence="1" type="ORF">N4261_10565</name>
</gene>
<keyword evidence="2" id="KW-1185">Reference proteome</keyword>
<evidence type="ECO:0000313" key="2">
    <source>
        <dbReference type="Proteomes" id="UP001064933"/>
    </source>
</evidence>